<keyword evidence="2" id="KW-0067">ATP-binding</keyword>
<dbReference type="GeneID" id="40321416"/>
<reference evidence="5 6" key="1">
    <citation type="journal article" date="2018" name="BMC Genomics">
        <title>Genomic comparison of Trypanosoma conorhini and Trypanosoma rangeli to Trypanosoma cruzi strains of high and low virulence.</title>
        <authorList>
            <person name="Bradwell K.R."/>
            <person name="Koparde V.N."/>
            <person name="Matveyev A.V."/>
            <person name="Serrano M.G."/>
            <person name="Alves J.M."/>
            <person name="Parikh H."/>
            <person name="Huang B."/>
            <person name="Lee V."/>
            <person name="Espinosa-Alvarez O."/>
            <person name="Ortiz P.A."/>
            <person name="Costa-Martins A.G."/>
            <person name="Teixeira M.M."/>
            <person name="Buck G.A."/>
        </authorList>
    </citation>
    <scope>NUCLEOTIDE SEQUENCE [LARGE SCALE GENOMIC DNA]</scope>
    <source>
        <strain evidence="5 6">025E</strain>
    </source>
</reference>
<dbReference type="GO" id="GO:0005524">
    <property type="term" value="F:ATP binding"/>
    <property type="evidence" value="ECO:0007669"/>
    <property type="project" value="UniProtKB-KW"/>
</dbReference>
<keyword evidence="3" id="KW-1133">Transmembrane helix</keyword>
<dbReference type="InterPro" id="IPR027417">
    <property type="entry name" value="P-loop_NTPase"/>
</dbReference>
<dbReference type="RefSeq" id="XP_029225220.1">
    <property type="nucleotide sequence ID" value="XM_029374664.1"/>
</dbReference>
<feature type="transmembrane region" description="Helical" evidence="3">
    <location>
        <begin position="12"/>
        <end position="33"/>
    </location>
</feature>
<dbReference type="PROSITE" id="PS50893">
    <property type="entry name" value="ABC_TRANSPORTER_2"/>
    <property type="match status" value="1"/>
</dbReference>
<dbReference type="InterPro" id="IPR017871">
    <property type="entry name" value="ABC_transporter-like_CS"/>
</dbReference>
<dbReference type="OrthoDB" id="6500128at2759"/>
<evidence type="ECO:0000313" key="5">
    <source>
        <dbReference type="EMBL" id="RNF05283.1"/>
    </source>
</evidence>
<dbReference type="Gene3D" id="3.40.50.300">
    <property type="entry name" value="P-loop containing nucleotide triphosphate hydrolases"/>
    <property type="match status" value="1"/>
</dbReference>
<accession>A0A422NIH3</accession>
<keyword evidence="5" id="KW-0378">Hydrolase</keyword>
<dbReference type="Proteomes" id="UP000284403">
    <property type="component" value="Unassembled WGS sequence"/>
</dbReference>
<dbReference type="SUPFAM" id="SSF52540">
    <property type="entry name" value="P-loop containing nucleoside triphosphate hydrolases"/>
    <property type="match status" value="1"/>
</dbReference>
<dbReference type="PANTHER" id="PTHR43394:SF1">
    <property type="entry name" value="ATP-BINDING CASSETTE SUB-FAMILY B MEMBER 10, MITOCHONDRIAL"/>
    <property type="match status" value="1"/>
</dbReference>
<dbReference type="GO" id="GO:0005743">
    <property type="term" value="C:mitochondrial inner membrane"/>
    <property type="evidence" value="ECO:0007669"/>
    <property type="project" value="TreeGrafter"/>
</dbReference>
<name>A0A422NIH3_9TRYP</name>
<evidence type="ECO:0000256" key="2">
    <source>
        <dbReference type="ARBA" id="ARBA00022840"/>
    </source>
</evidence>
<proteinExistence type="predicted"/>
<dbReference type="InterPro" id="IPR039421">
    <property type="entry name" value="Type_1_exporter"/>
</dbReference>
<dbReference type="GO" id="GO:0015421">
    <property type="term" value="F:ABC-type oligopeptide transporter activity"/>
    <property type="evidence" value="ECO:0007669"/>
    <property type="project" value="TreeGrafter"/>
</dbReference>
<organism evidence="5 6">
    <name type="scientific">Trypanosoma conorhini</name>
    <dbReference type="NCBI Taxonomy" id="83891"/>
    <lineage>
        <taxon>Eukaryota</taxon>
        <taxon>Discoba</taxon>
        <taxon>Euglenozoa</taxon>
        <taxon>Kinetoplastea</taxon>
        <taxon>Metakinetoplastina</taxon>
        <taxon>Trypanosomatida</taxon>
        <taxon>Trypanosomatidae</taxon>
        <taxon>Trypanosoma</taxon>
    </lineage>
</organism>
<keyword evidence="3" id="KW-0812">Transmembrane</keyword>
<dbReference type="SMART" id="SM00382">
    <property type="entry name" value="AAA"/>
    <property type="match status" value="1"/>
</dbReference>
<evidence type="ECO:0000313" key="6">
    <source>
        <dbReference type="Proteomes" id="UP000284403"/>
    </source>
</evidence>
<dbReference type="GO" id="GO:0090374">
    <property type="term" value="P:oligopeptide export from mitochondrion"/>
    <property type="evidence" value="ECO:0007669"/>
    <property type="project" value="TreeGrafter"/>
</dbReference>
<dbReference type="AlphaFoldDB" id="A0A422NIH3"/>
<sequence>MGGRGWNELHRPNVLLCSVAFSLGLAVAVRWLTNRWGPQMRLRNRVIVLSSVRKIVKDWEEVCLREVEKQMTALTVGETHDELLFTSHEEGVSVKSKTAPFHGAVCSMAYAPAVNVSQWLRLWRVGRHLCASMVEDMLLLQRLGYIIKFVAFRRLTLMAEARYYAALWRCALYGDDGGKMGVGARTPRIPPWLVGRRPFWFVPLSGTDSGCSLCLPLSYFPVETILTSTAEETWIRELVDLLPLLTEEVSVRFIPDIMRTRRTLRLVRRLVQRKFPLPWQRLWKEIDRLFLTYAAPLAREQLQRREAACCRFYEEKLFGGVELVTGEGAEMEAGEEGLFSLRLRERAGSVGCDVLLRDAAVSRRLQLLLRLRSLSHAVRVGIGLMAPQHNFFAEWVLLTLLSAASGNVGREQTVMEFSGHVLWGSLAAVVKAVMWSLDDAVKARICNLLRNEVHYELNVKLATADEAFLRRCFEEGLTGRNNPVESSSAYAEHAASQMLGRFDYEQRRFMARVVVLLFSMWRREVCVAVFAAVVAMFDYHEAAHILCCCLGLTVAKELDHELARMEAADPPPAEPCYGLRLMMDVLAEAEGRKEEGVQRRYRRGTTSHPCLALLVCGGTFVLDWPASARRRPGDNGVEAATLQHPKSLERFLDSVINDDSFSLAAKEDSPVTRRNTYRTSLVQSLKQNAAFVRGFVLNTAPVQASGAPVTNVVGREDSRQWHALNRSAEAILHPEEIALLQDPQGMRHIPQTLSFDDVFDKPSRFILRQLGLETVFAYMAATAVKQRGRRSIKESLVDFVSGPFHNVFVRTFVQLMEFTEQVFFYAVFSSDVKFIWTSWPVVRQFASLASCGPEYHRVAVNALGGWGAVSLLGRMSGYRVALREYGDYSFGPPFRLVTQLSRQLPTNLHDASPIHYAPLLVERRRAWSREIEAHGNLEVDNIGRIVGGFSLLKGIVFRGVYFAYPQLQHCVQTGSVQPTLSNLTVEFPAGHMTAIVGPTGSGKSTIISLLKRMYDPVPKVQINEACDTWCGSEALIDVIRHCLCVSLPLPTDEAAENIILLDGIPAGCFSTSYLRSAIGMLEQVPCIFEELTYMQNFSLFAPGVSTKEVVAMAKLCGCDGFAESRALAYEGLVGTLSAGEKQRLALARATVIGCRGSGVFLLDEPTARLDGHNESLVEEALRGLLGRSRRMTLVVVSHRLSTVRTATHAVVLDGGRLEFHGPLKGAAASSRYLRRASAAQQLRG</sequence>
<dbReference type="InterPro" id="IPR003593">
    <property type="entry name" value="AAA+_ATPase"/>
</dbReference>
<dbReference type="Pfam" id="PF00005">
    <property type="entry name" value="ABC_tran"/>
    <property type="match status" value="1"/>
</dbReference>
<dbReference type="InterPro" id="IPR003439">
    <property type="entry name" value="ABC_transporter-like_ATP-bd"/>
</dbReference>
<dbReference type="GO" id="GO:0016887">
    <property type="term" value="F:ATP hydrolysis activity"/>
    <property type="evidence" value="ECO:0007669"/>
    <property type="project" value="InterPro"/>
</dbReference>
<dbReference type="PROSITE" id="PS00211">
    <property type="entry name" value="ABC_TRANSPORTER_1"/>
    <property type="match status" value="1"/>
</dbReference>
<keyword evidence="3" id="KW-0472">Membrane</keyword>
<feature type="domain" description="ABC transporter" evidence="4">
    <location>
        <begin position="955"/>
        <end position="1239"/>
    </location>
</feature>
<dbReference type="PANTHER" id="PTHR43394">
    <property type="entry name" value="ATP-DEPENDENT PERMEASE MDL1, MITOCHONDRIAL"/>
    <property type="match status" value="1"/>
</dbReference>
<evidence type="ECO:0000256" key="3">
    <source>
        <dbReference type="SAM" id="Phobius"/>
    </source>
</evidence>
<gene>
    <name evidence="5" type="ORF">Tco025E_07805</name>
</gene>
<dbReference type="EMBL" id="MKKU01000642">
    <property type="protein sequence ID" value="RNF05283.1"/>
    <property type="molecule type" value="Genomic_DNA"/>
</dbReference>
<keyword evidence="6" id="KW-1185">Reference proteome</keyword>
<evidence type="ECO:0000256" key="1">
    <source>
        <dbReference type="ARBA" id="ARBA00022741"/>
    </source>
</evidence>
<dbReference type="EC" id="3.6.1.3" evidence="5"/>
<keyword evidence="1" id="KW-0547">Nucleotide-binding</keyword>
<comment type="caution">
    <text evidence="5">The sequence shown here is derived from an EMBL/GenBank/DDBJ whole genome shotgun (WGS) entry which is preliminary data.</text>
</comment>
<protein>
    <submittedName>
        <fullName evidence="5">Putative ABC transporter</fullName>
        <ecNumber evidence="5">3.6.1.3</ecNumber>
    </submittedName>
</protein>
<evidence type="ECO:0000259" key="4">
    <source>
        <dbReference type="PROSITE" id="PS50893"/>
    </source>
</evidence>